<dbReference type="InterPro" id="IPR016024">
    <property type="entry name" value="ARM-type_fold"/>
</dbReference>
<name>A0A974XFT1_9FIRM</name>
<dbReference type="CDD" id="cd06561">
    <property type="entry name" value="AlkD_like"/>
    <property type="match status" value="1"/>
</dbReference>
<dbReference type="Pfam" id="PF08713">
    <property type="entry name" value="DNA_alkylation"/>
    <property type="match status" value="1"/>
</dbReference>
<evidence type="ECO:0000313" key="1">
    <source>
        <dbReference type="EMBL" id="QSX09057.1"/>
    </source>
</evidence>
<evidence type="ECO:0000313" key="2">
    <source>
        <dbReference type="Proteomes" id="UP000663499"/>
    </source>
</evidence>
<accession>A0A974XFT1</accession>
<dbReference type="SUPFAM" id="SSF48371">
    <property type="entry name" value="ARM repeat"/>
    <property type="match status" value="1"/>
</dbReference>
<protein>
    <submittedName>
        <fullName evidence="1">DNA alkylation repair protein</fullName>
    </submittedName>
</protein>
<dbReference type="PANTHER" id="PTHR34070:SF1">
    <property type="entry name" value="DNA ALKYLATION REPAIR PROTEIN"/>
    <property type="match status" value="1"/>
</dbReference>
<dbReference type="KEGG" id="alka:J0B03_03035"/>
<dbReference type="Gene3D" id="1.25.10.90">
    <property type="match status" value="1"/>
</dbReference>
<reference evidence="1" key="1">
    <citation type="submission" date="2021-03" db="EMBL/GenBank/DDBJ databases">
        <title>Alkalibacter marinus sp. nov., isolated from tidal flat sediment.</title>
        <authorList>
            <person name="Namirimu T."/>
            <person name="Yang J.-A."/>
            <person name="Yang S.-H."/>
            <person name="Kim Y.-J."/>
            <person name="Kwon K.K."/>
        </authorList>
    </citation>
    <scope>NUCLEOTIDE SEQUENCE</scope>
    <source>
        <strain evidence="1">ES005</strain>
    </source>
</reference>
<gene>
    <name evidence="1" type="ORF">J0B03_03035</name>
</gene>
<dbReference type="PANTHER" id="PTHR34070">
    <property type="entry name" value="ARMADILLO-TYPE FOLD"/>
    <property type="match status" value="1"/>
</dbReference>
<dbReference type="EMBL" id="CP071444">
    <property type="protein sequence ID" value="QSX09057.1"/>
    <property type="molecule type" value="Genomic_DNA"/>
</dbReference>
<proteinExistence type="predicted"/>
<organism evidence="1 2">
    <name type="scientific">Alkalibacter rhizosphaerae</name>
    <dbReference type="NCBI Taxonomy" id="2815577"/>
    <lineage>
        <taxon>Bacteria</taxon>
        <taxon>Bacillati</taxon>
        <taxon>Bacillota</taxon>
        <taxon>Clostridia</taxon>
        <taxon>Eubacteriales</taxon>
        <taxon>Eubacteriaceae</taxon>
        <taxon>Alkalibacter</taxon>
    </lineage>
</organism>
<dbReference type="Proteomes" id="UP000663499">
    <property type="component" value="Chromosome"/>
</dbReference>
<dbReference type="InterPro" id="IPR014825">
    <property type="entry name" value="DNA_alkylation"/>
</dbReference>
<dbReference type="RefSeq" id="WP_207300398.1">
    <property type="nucleotide sequence ID" value="NZ_CP071444.1"/>
</dbReference>
<sequence>MMKAAIQELKERIDPEKAAFFPRFFRTGPGEYGEGDLFLGITVPNLRQVAKRHAPRLSVEDLEKLLQSPYHEIRLFALIVMTMQYEKGDKKAKEQLVKLYLQNLHRINNWDLVDTSAHKIIGAHLYERDRGLLVDLAQRDHLWSQRISMISTLYFIQRGEYEDTLRIAEILLDHPHDLIHKAVGWMLREVGKKDQSVEMKFLDKYYREMPRTMLRYAIERFDEDLRQSYLKGTR</sequence>
<keyword evidence="2" id="KW-1185">Reference proteome</keyword>
<dbReference type="AlphaFoldDB" id="A0A974XFT1"/>